<feature type="domain" description="USP" evidence="4">
    <location>
        <begin position="1"/>
        <end position="199"/>
    </location>
</feature>
<dbReference type="PANTHER" id="PTHR21646:SF35">
    <property type="match status" value="1"/>
</dbReference>
<dbReference type="GO" id="GO:0004843">
    <property type="term" value="F:cysteine-type deubiquitinase activity"/>
    <property type="evidence" value="ECO:0007669"/>
    <property type="project" value="UniProtKB-EC"/>
</dbReference>
<name>H2ZJG6_CIOSA</name>
<dbReference type="InterPro" id="IPR038765">
    <property type="entry name" value="Papain-like_cys_pep_sf"/>
</dbReference>
<sequence>MNSTLQCLLHNFELMKHMQHVPSSDENGISTGIAHYFSKLLKKYWSGEFSVVVPDEFKQQLAKIHSQFDGNGQHDGQELLALFLESLHQERKTMIKSNVSSTEETSKRKRTKSVESVDDGLPNNKRIEINIASSPKQVLTINSFFGKEKKTANVNVLSSEVECDEETTTDHSTKYPQHICSRLNNGQFLGEAEMTAPLP</sequence>
<dbReference type="GeneTree" id="ENSGT00940000168459"/>
<dbReference type="AlphaFoldDB" id="H2ZJG6"/>
<feature type="region of interest" description="Disordered" evidence="3">
    <location>
        <begin position="94"/>
        <end position="119"/>
    </location>
</feature>
<evidence type="ECO:0000256" key="3">
    <source>
        <dbReference type="SAM" id="MobiDB-lite"/>
    </source>
</evidence>
<dbReference type="InterPro" id="IPR028889">
    <property type="entry name" value="USP"/>
</dbReference>
<accession>H2ZJG6</accession>
<dbReference type="InterPro" id="IPR001394">
    <property type="entry name" value="Peptidase_C19_UCH"/>
</dbReference>
<evidence type="ECO:0000313" key="6">
    <source>
        <dbReference type="Proteomes" id="UP000007875"/>
    </source>
</evidence>
<keyword evidence="6" id="KW-1185">Reference proteome</keyword>
<dbReference type="PANTHER" id="PTHR21646">
    <property type="entry name" value="UBIQUITIN CARBOXYL-TERMINAL HYDROLASE"/>
    <property type="match status" value="1"/>
</dbReference>
<dbReference type="Gene3D" id="3.90.70.10">
    <property type="entry name" value="Cysteine proteinases"/>
    <property type="match status" value="1"/>
</dbReference>
<dbReference type="Proteomes" id="UP000007875">
    <property type="component" value="Unassembled WGS sequence"/>
</dbReference>
<reference evidence="6" key="1">
    <citation type="submission" date="2003-08" db="EMBL/GenBank/DDBJ databases">
        <authorList>
            <person name="Birren B."/>
            <person name="Nusbaum C."/>
            <person name="Abebe A."/>
            <person name="Abouelleil A."/>
            <person name="Adekoya E."/>
            <person name="Ait-zahra M."/>
            <person name="Allen N."/>
            <person name="Allen T."/>
            <person name="An P."/>
            <person name="Anderson M."/>
            <person name="Anderson S."/>
            <person name="Arachchi H."/>
            <person name="Armbruster J."/>
            <person name="Bachantsang P."/>
            <person name="Baldwin J."/>
            <person name="Barry A."/>
            <person name="Bayul T."/>
            <person name="Blitshsteyn B."/>
            <person name="Bloom T."/>
            <person name="Blye J."/>
            <person name="Boguslavskiy L."/>
            <person name="Borowsky M."/>
            <person name="Boukhgalter B."/>
            <person name="Brunache A."/>
            <person name="Butler J."/>
            <person name="Calixte N."/>
            <person name="Calvo S."/>
            <person name="Camarata J."/>
            <person name="Campo K."/>
            <person name="Chang J."/>
            <person name="Cheshatsang Y."/>
            <person name="Citroen M."/>
            <person name="Collymore A."/>
            <person name="Considine T."/>
            <person name="Cook A."/>
            <person name="Cooke P."/>
            <person name="Corum B."/>
            <person name="Cuomo C."/>
            <person name="David R."/>
            <person name="Dawoe T."/>
            <person name="Degray S."/>
            <person name="Dodge S."/>
            <person name="Dooley K."/>
            <person name="Dorje P."/>
            <person name="Dorjee K."/>
            <person name="Dorris L."/>
            <person name="Duffey N."/>
            <person name="Dupes A."/>
            <person name="Elkins T."/>
            <person name="Engels R."/>
            <person name="Erickson J."/>
            <person name="Farina A."/>
            <person name="Faro S."/>
            <person name="Ferreira P."/>
            <person name="Fischer H."/>
            <person name="Fitzgerald M."/>
            <person name="Foley K."/>
            <person name="Gage D."/>
            <person name="Galagan J."/>
            <person name="Gearin G."/>
            <person name="Gnerre S."/>
            <person name="Gnirke A."/>
            <person name="Goyette A."/>
            <person name="Graham J."/>
            <person name="Grandbois E."/>
            <person name="Gyaltsen K."/>
            <person name="Hafez N."/>
            <person name="Hagopian D."/>
            <person name="Hagos B."/>
            <person name="Hall J."/>
            <person name="Hatcher B."/>
            <person name="Heller A."/>
            <person name="Higgins H."/>
            <person name="Honan T."/>
            <person name="Horn A."/>
            <person name="Houde N."/>
            <person name="Hughes L."/>
            <person name="Hulme W."/>
            <person name="Husby E."/>
            <person name="Iliev I."/>
            <person name="Jaffe D."/>
            <person name="Jones C."/>
            <person name="Kamal M."/>
            <person name="Kamat A."/>
            <person name="Kamvysselis M."/>
            <person name="Karlsson E."/>
            <person name="Kells C."/>
            <person name="Kieu A."/>
            <person name="Kisner P."/>
            <person name="Kodira C."/>
            <person name="Kulbokas E."/>
            <person name="Labutti K."/>
            <person name="Lama D."/>
            <person name="Landers T."/>
            <person name="Leger J."/>
            <person name="Levine S."/>
            <person name="Lewis D."/>
            <person name="Lewis T."/>
            <person name="Lindblad-toh K."/>
            <person name="Liu X."/>
            <person name="Lokyitsang T."/>
            <person name="Lokyitsang Y."/>
            <person name="Lucien O."/>
            <person name="Lui A."/>
            <person name="Ma L.J."/>
            <person name="Mabbitt R."/>
            <person name="Macdonald J."/>
            <person name="Maclean C."/>
            <person name="Major J."/>
            <person name="Manning J."/>
            <person name="Marabella R."/>
            <person name="Maru K."/>
            <person name="Matthews C."/>
            <person name="Mauceli E."/>
            <person name="Mccarthy M."/>
            <person name="Mcdonough S."/>
            <person name="Mcghee T."/>
            <person name="Meldrim J."/>
            <person name="Meneus L."/>
            <person name="Mesirov J."/>
            <person name="Mihalev A."/>
            <person name="Mihova T."/>
            <person name="Mikkelsen T."/>
            <person name="Mlenga V."/>
            <person name="Moru K."/>
            <person name="Mozes J."/>
            <person name="Mulrain L."/>
            <person name="Munson G."/>
            <person name="Naylor J."/>
            <person name="Newes C."/>
            <person name="Nguyen C."/>
            <person name="Nguyen N."/>
            <person name="Nguyen T."/>
            <person name="Nicol R."/>
            <person name="Nielsen C."/>
            <person name="Nizzari M."/>
            <person name="Norbu C."/>
            <person name="Norbu N."/>
            <person name="O'donnell P."/>
            <person name="Okoawo O."/>
            <person name="O'leary S."/>
            <person name="Omotosho B."/>
            <person name="O'neill K."/>
            <person name="Osman S."/>
            <person name="Parker S."/>
            <person name="Perrin D."/>
            <person name="Phunkhang P."/>
            <person name="Piqani B."/>
            <person name="Purcell S."/>
            <person name="Rachupka T."/>
            <person name="Ramasamy U."/>
            <person name="Rameau R."/>
            <person name="Ray V."/>
            <person name="Raymond C."/>
            <person name="Retta R."/>
            <person name="Richardson S."/>
            <person name="Rise C."/>
            <person name="Rodriguez J."/>
            <person name="Rogers J."/>
            <person name="Rogov P."/>
            <person name="Rutman M."/>
            <person name="Schupbach R."/>
            <person name="Seaman C."/>
            <person name="Settipalli S."/>
            <person name="Sharpe T."/>
            <person name="Sheridan J."/>
            <person name="Sherpa N."/>
            <person name="Shi J."/>
            <person name="Smirnov S."/>
            <person name="Smith C."/>
            <person name="Sougnez C."/>
            <person name="Spencer B."/>
            <person name="Stalker J."/>
            <person name="Stange-thomann N."/>
            <person name="Stavropoulos S."/>
            <person name="Stetson K."/>
            <person name="Stone C."/>
            <person name="Stone S."/>
            <person name="Stubbs M."/>
            <person name="Talamas J."/>
            <person name="Tchuinga P."/>
            <person name="Tenzing P."/>
            <person name="Tesfaye S."/>
            <person name="Theodore J."/>
            <person name="Thoulutsang Y."/>
            <person name="Topham K."/>
            <person name="Towey S."/>
            <person name="Tsamla T."/>
            <person name="Tsomo N."/>
            <person name="Vallee D."/>
            <person name="Vassiliev H."/>
            <person name="Venkataraman V."/>
            <person name="Vinson J."/>
            <person name="Vo A."/>
            <person name="Wade C."/>
            <person name="Wang S."/>
            <person name="Wangchuk T."/>
            <person name="Wangdi T."/>
            <person name="Whittaker C."/>
            <person name="Wilkinson J."/>
            <person name="Wu Y."/>
            <person name="Wyman D."/>
            <person name="Yadav S."/>
            <person name="Yang S."/>
            <person name="Yang X."/>
            <person name="Yeager S."/>
            <person name="Yee E."/>
            <person name="Young G."/>
            <person name="Zainoun J."/>
            <person name="Zembeck L."/>
            <person name="Zimmer A."/>
            <person name="Zody M."/>
            <person name="Lander E."/>
        </authorList>
    </citation>
    <scope>NUCLEOTIDE SEQUENCE [LARGE SCALE GENOMIC DNA]</scope>
</reference>
<reference evidence="5" key="2">
    <citation type="submission" date="2025-08" db="UniProtKB">
        <authorList>
            <consortium name="Ensembl"/>
        </authorList>
    </citation>
    <scope>IDENTIFICATION</scope>
</reference>
<evidence type="ECO:0000313" key="5">
    <source>
        <dbReference type="Ensembl" id="ENSCSAVP00000017732.1"/>
    </source>
</evidence>
<evidence type="ECO:0000256" key="1">
    <source>
        <dbReference type="ARBA" id="ARBA00000707"/>
    </source>
</evidence>
<dbReference type="EC" id="3.4.19.12" evidence="2"/>
<dbReference type="Ensembl" id="ENSCSAVT00000017925.1">
    <property type="protein sequence ID" value="ENSCSAVP00000017732.1"/>
    <property type="gene ID" value="ENSCSAVG00000010437.1"/>
</dbReference>
<dbReference type="GO" id="GO:0016579">
    <property type="term" value="P:protein deubiquitination"/>
    <property type="evidence" value="ECO:0007669"/>
    <property type="project" value="InterPro"/>
</dbReference>
<dbReference type="InterPro" id="IPR050185">
    <property type="entry name" value="Ub_carboxyl-term_hydrolase"/>
</dbReference>
<dbReference type="HOGENOM" id="CLU_1374978_0_0_1"/>
<proteinExistence type="predicted"/>
<reference evidence="5" key="3">
    <citation type="submission" date="2025-09" db="UniProtKB">
        <authorList>
            <consortium name="Ensembl"/>
        </authorList>
    </citation>
    <scope>IDENTIFICATION</scope>
</reference>
<dbReference type="PROSITE" id="PS50235">
    <property type="entry name" value="USP_3"/>
    <property type="match status" value="1"/>
</dbReference>
<dbReference type="SUPFAM" id="SSF54001">
    <property type="entry name" value="Cysteine proteinases"/>
    <property type="match status" value="1"/>
</dbReference>
<dbReference type="Pfam" id="PF00443">
    <property type="entry name" value="UCH"/>
    <property type="match status" value="1"/>
</dbReference>
<comment type="catalytic activity">
    <reaction evidence="1">
        <text>Thiol-dependent hydrolysis of ester, thioester, amide, peptide and isopeptide bonds formed by the C-terminal Gly of ubiquitin (a 76-residue protein attached to proteins as an intracellular targeting signal).</text>
        <dbReference type="EC" id="3.4.19.12"/>
    </reaction>
</comment>
<protein>
    <recommendedName>
        <fullName evidence="2">ubiquitinyl hydrolase 1</fullName>
        <ecNumber evidence="2">3.4.19.12</ecNumber>
    </recommendedName>
</protein>
<evidence type="ECO:0000256" key="2">
    <source>
        <dbReference type="ARBA" id="ARBA00012759"/>
    </source>
</evidence>
<organism evidence="5 6">
    <name type="scientific">Ciona savignyi</name>
    <name type="common">Pacific transparent sea squirt</name>
    <dbReference type="NCBI Taxonomy" id="51511"/>
    <lineage>
        <taxon>Eukaryota</taxon>
        <taxon>Metazoa</taxon>
        <taxon>Chordata</taxon>
        <taxon>Tunicata</taxon>
        <taxon>Ascidiacea</taxon>
        <taxon>Phlebobranchia</taxon>
        <taxon>Cionidae</taxon>
        <taxon>Ciona</taxon>
    </lineage>
</organism>
<evidence type="ECO:0000259" key="4">
    <source>
        <dbReference type="PROSITE" id="PS50235"/>
    </source>
</evidence>